<dbReference type="AlphaFoldDB" id="A0A3M7SSS0"/>
<gene>
    <name evidence="1" type="ORF">BpHYR1_020363</name>
</gene>
<sequence>MIFTDLIKFVGLLKLKINDLQFSRSKQIKKIYRISLNISGRSGLYSSIFLQIRSNYKLVDDVNFFEYKRPAYIQNPLIFSEIRELKRGIKPLETALESNS</sequence>
<keyword evidence="2" id="KW-1185">Reference proteome</keyword>
<name>A0A3M7SSS0_BRAPC</name>
<dbReference type="Proteomes" id="UP000276133">
    <property type="component" value="Unassembled WGS sequence"/>
</dbReference>
<protein>
    <submittedName>
        <fullName evidence="1">Uncharacterized protein</fullName>
    </submittedName>
</protein>
<comment type="caution">
    <text evidence="1">The sequence shown here is derived from an EMBL/GenBank/DDBJ whole genome shotgun (WGS) entry which is preliminary data.</text>
</comment>
<organism evidence="1 2">
    <name type="scientific">Brachionus plicatilis</name>
    <name type="common">Marine rotifer</name>
    <name type="synonym">Brachionus muelleri</name>
    <dbReference type="NCBI Taxonomy" id="10195"/>
    <lineage>
        <taxon>Eukaryota</taxon>
        <taxon>Metazoa</taxon>
        <taxon>Spiralia</taxon>
        <taxon>Gnathifera</taxon>
        <taxon>Rotifera</taxon>
        <taxon>Eurotatoria</taxon>
        <taxon>Monogononta</taxon>
        <taxon>Pseudotrocha</taxon>
        <taxon>Ploima</taxon>
        <taxon>Brachionidae</taxon>
        <taxon>Brachionus</taxon>
    </lineage>
</organism>
<proteinExistence type="predicted"/>
<reference evidence="1 2" key="1">
    <citation type="journal article" date="2018" name="Sci. Rep.">
        <title>Genomic signatures of local adaptation to the degree of environmental predictability in rotifers.</title>
        <authorList>
            <person name="Franch-Gras L."/>
            <person name="Hahn C."/>
            <person name="Garcia-Roger E.M."/>
            <person name="Carmona M.J."/>
            <person name="Serra M."/>
            <person name="Gomez A."/>
        </authorList>
    </citation>
    <scope>NUCLEOTIDE SEQUENCE [LARGE SCALE GENOMIC DNA]</scope>
    <source>
        <strain evidence="1">HYR1</strain>
    </source>
</reference>
<accession>A0A3M7SSS0</accession>
<evidence type="ECO:0000313" key="2">
    <source>
        <dbReference type="Proteomes" id="UP000276133"/>
    </source>
</evidence>
<dbReference type="EMBL" id="REGN01000815">
    <property type="protein sequence ID" value="RNA38833.1"/>
    <property type="molecule type" value="Genomic_DNA"/>
</dbReference>
<evidence type="ECO:0000313" key="1">
    <source>
        <dbReference type="EMBL" id="RNA38833.1"/>
    </source>
</evidence>